<sequence length="335" mass="38236">MTQFNIESDEQKSQTSTFSFKDIIHWLRLTLKLGASDKMTGAIETNGEKPEKIIILPSKNPDAPMVVLFGWAGCRDRYLSKYSQIYEKNGLTVVRYTASIKKVRSFDSYREFAKEVYDKLFAGSSPISRPVFFHMFSMNGCSLFAAMWELLGKVKNGAEIKKHVHGVIYDSSPANVTPWKGAKAVAFATLPPALGYGDLTRLTYQVVLSGLFGFHRSLIWLKSFWEKEAFENNFAYFKILKMEDLPKNQLFLYSLADDICTPGSIEEFQAVQKMKGKKVVAQCWHDSLHVEHLRSYQDEYSKLCLDFTDVPLNNNRRDSTTEDLLSHNKREAAQA</sequence>
<dbReference type="InterPro" id="IPR008547">
    <property type="entry name" value="DUF829_TMEM53"/>
</dbReference>
<protein>
    <submittedName>
        <fullName evidence="2">Transmembrane protein 53</fullName>
    </submittedName>
</protein>
<dbReference type="Pfam" id="PF05705">
    <property type="entry name" value="DUF829"/>
    <property type="match status" value="1"/>
</dbReference>
<dbReference type="AlphaFoldDB" id="A0A914DNN2"/>
<evidence type="ECO:0000313" key="2">
    <source>
        <dbReference type="WBParaSite" id="ACRNAN_scaffold3204.g9997.t1"/>
    </source>
</evidence>
<accession>A0A914DNN2</accession>
<dbReference type="SUPFAM" id="SSF53474">
    <property type="entry name" value="alpha/beta-Hydrolases"/>
    <property type="match status" value="1"/>
</dbReference>
<reference evidence="2" key="1">
    <citation type="submission" date="2022-11" db="UniProtKB">
        <authorList>
            <consortium name="WormBaseParasite"/>
        </authorList>
    </citation>
    <scope>IDENTIFICATION</scope>
</reference>
<dbReference type="PANTHER" id="PTHR12265">
    <property type="entry name" value="TRANSMEMBRANE PROTEIN 53"/>
    <property type="match status" value="1"/>
</dbReference>
<keyword evidence="1" id="KW-1185">Reference proteome</keyword>
<dbReference type="InterPro" id="IPR029058">
    <property type="entry name" value="AB_hydrolase_fold"/>
</dbReference>
<dbReference type="Proteomes" id="UP000887540">
    <property type="component" value="Unplaced"/>
</dbReference>
<organism evidence="1 2">
    <name type="scientific">Acrobeloides nanus</name>
    <dbReference type="NCBI Taxonomy" id="290746"/>
    <lineage>
        <taxon>Eukaryota</taxon>
        <taxon>Metazoa</taxon>
        <taxon>Ecdysozoa</taxon>
        <taxon>Nematoda</taxon>
        <taxon>Chromadorea</taxon>
        <taxon>Rhabditida</taxon>
        <taxon>Tylenchina</taxon>
        <taxon>Cephalobomorpha</taxon>
        <taxon>Cephaloboidea</taxon>
        <taxon>Cephalobidae</taxon>
        <taxon>Acrobeloides</taxon>
    </lineage>
</organism>
<name>A0A914DNN2_9BILA</name>
<proteinExistence type="predicted"/>
<dbReference type="WBParaSite" id="ACRNAN_scaffold3204.g9997.t1">
    <property type="protein sequence ID" value="ACRNAN_scaffold3204.g9997.t1"/>
    <property type="gene ID" value="ACRNAN_scaffold3204.g9997"/>
</dbReference>
<evidence type="ECO:0000313" key="1">
    <source>
        <dbReference type="Proteomes" id="UP000887540"/>
    </source>
</evidence>
<dbReference type="PANTHER" id="PTHR12265:SF41">
    <property type="entry name" value="TRANSMEMBRANE PROTEIN 53"/>
    <property type="match status" value="1"/>
</dbReference>